<protein>
    <submittedName>
        <fullName evidence="1">Uncharacterized protein</fullName>
    </submittedName>
</protein>
<proteinExistence type="predicted"/>
<evidence type="ECO:0000313" key="1">
    <source>
        <dbReference type="EMBL" id="SBS75117.1"/>
    </source>
</evidence>
<accession>A0A1Y5P915</accession>
<sequence length="114" mass="12292">MTVRELLEETGDRPGAVFHVGAEWAAADSRRRKDILIAADCVRVAEPQWEAGETGRVREIPRAEPLAHLMSGDLSDAGAALRGLHTVARADDLATPLAPLHGAVRELLAPWAVR</sequence>
<dbReference type="AlphaFoldDB" id="A0A1Y5P915"/>
<name>A0A1Y5P915_9MICO</name>
<organism evidence="1">
    <name type="scientific">uncultured Microbacterium sp</name>
    <dbReference type="NCBI Taxonomy" id="191216"/>
    <lineage>
        <taxon>Bacteria</taxon>
        <taxon>Bacillati</taxon>
        <taxon>Actinomycetota</taxon>
        <taxon>Actinomycetes</taxon>
        <taxon>Micrococcales</taxon>
        <taxon>Microbacteriaceae</taxon>
        <taxon>Microbacterium</taxon>
        <taxon>environmental samples</taxon>
    </lineage>
</organism>
<dbReference type="InterPro" id="IPR015797">
    <property type="entry name" value="NUDIX_hydrolase-like_dom_sf"/>
</dbReference>
<dbReference type="EMBL" id="FLQR01000013">
    <property type="protein sequence ID" value="SBS75117.1"/>
    <property type="molecule type" value="Genomic_DNA"/>
</dbReference>
<gene>
    <name evidence="1" type="ORF">MIPYR_90054</name>
</gene>
<reference evidence="1" key="1">
    <citation type="submission" date="2016-03" db="EMBL/GenBank/DDBJ databases">
        <authorList>
            <person name="Ploux O."/>
        </authorList>
    </citation>
    <scope>NUCLEOTIDE SEQUENCE</scope>
    <source>
        <strain evidence="1">UC1</strain>
    </source>
</reference>
<dbReference type="Gene3D" id="3.90.79.10">
    <property type="entry name" value="Nucleoside Triphosphate Pyrophosphohydrolase"/>
    <property type="match status" value="1"/>
</dbReference>
<dbReference type="RefSeq" id="WP_295578288.1">
    <property type="nucleotide sequence ID" value="NZ_FLQR01000013.1"/>
</dbReference>
<dbReference type="SUPFAM" id="SSF55811">
    <property type="entry name" value="Nudix"/>
    <property type="match status" value="1"/>
</dbReference>